<name>G2XXI0_BOTF4</name>
<proteinExistence type="predicted"/>
<dbReference type="InParanoid" id="G2XXI0"/>
<protein>
    <submittedName>
        <fullName evidence="1">Uncharacterized protein</fullName>
    </submittedName>
</protein>
<reference evidence="2" key="1">
    <citation type="journal article" date="2011" name="PLoS Genet.">
        <title>Genomic analysis of the necrotrophic fungal pathogens Sclerotinia sclerotiorum and Botrytis cinerea.</title>
        <authorList>
            <person name="Amselem J."/>
            <person name="Cuomo C.A."/>
            <person name="van Kan J.A."/>
            <person name="Viaud M."/>
            <person name="Benito E.P."/>
            <person name="Couloux A."/>
            <person name="Coutinho P.M."/>
            <person name="de Vries R.P."/>
            <person name="Dyer P.S."/>
            <person name="Fillinger S."/>
            <person name="Fournier E."/>
            <person name="Gout L."/>
            <person name="Hahn M."/>
            <person name="Kohn L."/>
            <person name="Lapalu N."/>
            <person name="Plummer K.M."/>
            <person name="Pradier J.M."/>
            <person name="Quevillon E."/>
            <person name="Sharon A."/>
            <person name="Simon A."/>
            <person name="ten Have A."/>
            <person name="Tudzynski B."/>
            <person name="Tudzynski P."/>
            <person name="Wincker P."/>
            <person name="Andrew M."/>
            <person name="Anthouard V."/>
            <person name="Beever R.E."/>
            <person name="Beffa R."/>
            <person name="Benoit I."/>
            <person name="Bouzid O."/>
            <person name="Brault B."/>
            <person name="Chen Z."/>
            <person name="Choquer M."/>
            <person name="Collemare J."/>
            <person name="Cotton P."/>
            <person name="Danchin E.G."/>
            <person name="Da Silva C."/>
            <person name="Gautier A."/>
            <person name="Giraud C."/>
            <person name="Giraud T."/>
            <person name="Gonzalez C."/>
            <person name="Grossetete S."/>
            <person name="Guldener U."/>
            <person name="Henrissat B."/>
            <person name="Howlett B.J."/>
            <person name="Kodira C."/>
            <person name="Kretschmer M."/>
            <person name="Lappartient A."/>
            <person name="Leroch M."/>
            <person name="Levis C."/>
            <person name="Mauceli E."/>
            <person name="Neuveglise C."/>
            <person name="Oeser B."/>
            <person name="Pearson M."/>
            <person name="Poulain J."/>
            <person name="Poussereau N."/>
            <person name="Quesneville H."/>
            <person name="Rascle C."/>
            <person name="Schumacher J."/>
            <person name="Segurens B."/>
            <person name="Sexton A."/>
            <person name="Silva E."/>
            <person name="Sirven C."/>
            <person name="Soanes D.M."/>
            <person name="Talbot N.J."/>
            <person name="Templeton M."/>
            <person name="Yandava C."/>
            <person name="Yarden O."/>
            <person name="Zeng Q."/>
            <person name="Rollins J.A."/>
            <person name="Lebrun M.H."/>
            <person name="Dickman M."/>
        </authorList>
    </citation>
    <scope>NUCLEOTIDE SEQUENCE [LARGE SCALE GENOMIC DNA]</scope>
    <source>
        <strain evidence="2">T4</strain>
    </source>
</reference>
<dbReference type="EMBL" id="FQ790275">
    <property type="protein sequence ID" value="CCD45019.1"/>
    <property type="molecule type" value="Genomic_DNA"/>
</dbReference>
<dbReference type="HOGENOM" id="CLU_3050048_0_0_1"/>
<sequence>MPILLPDYCDLVTGSIDFEPTAFAHHHYSLKAFVQSRPGRQDRSTTPKSDCTIY</sequence>
<accession>G2XXI0</accession>
<dbReference type="Proteomes" id="UP000008177">
    <property type="component" value="Unplaced contigs"/>
</dbReference>
<evidence type="ECO:0000313" key="2">
    <source>
        <dbReference type="Proteomes" id="UP000008177"/>
    </source>
</evidence>
<dbReference type="AlphaFoldDB" id="G2XXI0"/>
<organism evidence="1 2">
    <name type="scientific">Botryotinia fuckeliana (strain T4)</name>
    <name type="common">Noble rot fungus</name>
    <name type="synonym">Botrytis cinerea</name>
    <dbReference type="NCBI Taxonomy" id="999810"/>
    <lineage>
        <taxon>Eukaryota</taxon>
        <taxon>Fungi</taxon>
        <taxon>Dikarya</taxon>
        <taxon>Ascomycota</taxon>
        <taxon>Pezizomycotina</taxon>
        <taxon>Leotiomycetes</taxon>
        <taxon>Helotiales</taxon>
        <taxon>Sclerotiniaceae</taxon>
        <taxon>Botrytis</taxon>
    </lineage>
</organism>
<gene>
    <name evidence="1" type="ORF">BofuT4_uP007360.1</name>
</gene>
<evidence type="ECO:0000313" key="1">
    <source>
        <dbReference type="EMBL" id="CCD45019.1"/>
    </source>
</evidence>